<comment type="caution">
    <text evidence="4">The sequence shown here is derived from an EMBL/GenBank/DDBJ whole genome shotgun (WGS) entry which is preliminary data.</text>
</comment>
<sequence length="358" mass="40152">MGLPEILIEFKTKAQTAVTRSQNGIVAVILEDSTKVGDENLSYTYNYEADIVKSDWTTTNLDYLNKIFLGKPKRVLVERAETGEDFKKSYNAALARLRNKSWNWLTFPGLEPHKDLTEELQNWIIAQRAAKKTFKAVLPCSAANNEGIVNFSSSGIKVGAKTYSAYEYCARIAGLLAGLSMTESATYQVLSEIDSITESLTPNEDIDEGKFILINDGEKVKVARGVNSLHILSGDKTEDMKKIKIIEGMDLMRDDIRSAFENNYIGINNSYDNKVMFVAAINQYFDGLVREGVLYGDAENTADIDVNAQRDWLAQKYDISEYSDEQIRKAKTGSYVFVTADITFCDAIEDLKFSINME</sequence>
<proteinExistence type="inferred from homology"/>
<protein>
    <submittedName>
        <fullName evidence="4">Phage tail sheath subtilisin-like domain-containing protein</fullName>
    </submittedName>
</protein>
<keyword evidence="5" id="KW-1185">Reference proteome</keyword>
<evidence type="ECO:0000259" key="3">
    <source>
        <dbReference type="Pfam" id="PF17482"/>
    </source>
</evidence>
<dbReference type="InterPro" id="IPR020287">
    <property type="entry name" value="Tail_sheath_C"/>
</dbReference>
<dbReference type="RefSeq" id="WP_308457076.1">
    <property type="nucleotide sequence ID" value="NZ_JAJEQM010000021.1"/>
</dbReference>
<dbReference type="Proteomes" id="UP001198242">
    <property type="component" value="Unassembled WGS sequence"/>
</dbReference>
<evidence type="ECO:0000256" key="1">
    <source>
        <dbReference type="ARBA" id="ARBA00008005"/>
    </source>
</evidence>
<name>A0AAE3E173_9FIRM</name>
<accession>A0AAE3E173</accession>
<feature type="domain" description="Tail sheath protein C-terminal" evidence="3">
    <location>
        <begin position="235"/>
        <end position="357"/>
    </location>
</feature>
<comment type="similarity">
    <text evidence="1">Belongs to the myoviridae tail sheath protein family.</text>
</comment>
<gene>
    <name evidence="4" type="ORF">LKE05_12655</name>
</gene>
<dbReference type="Gene3D" id="3.40.50.11790">
    <property type="match status" value="1"/>
</dbReference>
<dbReference type="Gene3D" id="3.30.1370.220">
    <property type="match status" value="1"/>
</dbReference>
<dbReference type="Pfam" id="PF04984">
    <property type="entry name" value="Phage_sheath_1"/>
    <property type="match status" value="1"/>
</dbReference>
<dbReference type="AlphaFoldDB" id="A0AAE3E173"/>
<organism evidence="4 5">
    <name type="scientific">Hominilimicola fabiformis</name>
    <dbReference type="NCBI Taxonomy" id="2885356"/>
    <lineage>
        <taxon>Bacteria</taxon>
        <taxon>Bacillati</taxon>
        <taxon>Bacillota</taxon>
        <taxon>Clostridia</taxon>
        <taxon>Eubacteriales</taxon>
        <taxon>Oscillospiraceae</taxon>
        <taxon>Hominilimicola</taxon>
    </lineage>
</organism>
<dbReference type="InterPro" id="IPR035089">
    <property type="entry name" value="Phage_sheath_subtilisin"/>
</dbReference>
<evidence type="ECO:0000259" key="2">
    <source>
        <dbReference type="Pfam" id="PF04984"/>
    </source>
</evidence>
<evidence type="ECO:0000313" key="4">
    <source>
        <dbReference type="EMBL" id="MCC2211631.1"/>
    </source>
</evidence>
<feature type="domain" description="Tail sheath protein subtilisin-like" evidence="2">
    <location>
        <begin position="89"/>
        <end position="228"/>
    </location>
</feature>
<reference evidence="4 5" key="1">
    <citation type="submission" date="2021-10" db="EMBL/GenBank/DDBJ databases">
        <title>Anaerobic single-cell dispensing facilitates the cultivation of human gut bacteria.</title>
        <authorList>
            <person name="Afrizal A."/>
        </authorList>
    </citation>
    <scope>NUCLEOTIDE SEQUENCE [LARGE SCALE GENOMIC DNA]</scope>
    <source>
        <strain evidence="4 5">CLA-AA-H232</strain>
    </source>
</reference>
<evidence type="ECO:0000313" key="5">
    <source>
        <dbReference type="Proteomes" id="UP001198242"/>
    </source>
</evidence>
<dbReference type="EMBL" id="JAJEQM010000021">
    <property type="protein sequence ID" value="MCC2211631.1"/>
    <property type="molecule type" value="Genomic_DNA"/>
</dbReference>
<dbReference type="Pfam" id="PF17482">
    <property type="entry name" value="Phage_sheath_1C"/>
    <property type="match status" value="1"/>
</dbReference>